<feature type="region of interest" description="Disordered" evidence="1">
    <location>
        <begin position="127"/>
        <end position="154"/>
    </location>
</feature>
<gene>
    <name evidence="2" type="ORF">A3C24_02655</name>
</gene>
<feature type="compositionally biased region" description="Basic and acidic residues" evidence="1">
    <location>
        <begin position="145"/>
        <end position="154"/>
    </location>
</feature>
<protein>
    <submittedName>
        <fullName evidence="2">Uncharacterized protein</fullName>
    </submittedName>
</protein>
<evidence type="ECO:0000313" key="2">
    <source>
        <dbReference type="EMBL" id="OGK23016.1"/>
    </source>
</evidence>
<dbReference type="AlphaFoldDB" id="A0A1F7GWS4"/>
<name>A0A1F7GWS4_9BACT</name>
<sequence>MSCGWPAVPEHFHAFADALVDGSPVTGIDLVHAASQLPSVVGEFAQGLSLIVELDDADPNAGVAVELECLDELGGRLPQRPVAVLREHGSRSVQDQHKVQVLGAGELSREAHSGGFAELDDLRLDGRRSGGGARADHVVSACEQGSERDSKQYRCREEDAYFHDSVPP</sequence>
<proteinExistence type="predicted"/>
<dbReference type="Proteomes" id="UP000177159">
    <property type="component" value="Unassembled WGS sequence"/>
</dbReference>
<evidence type="ECO:0000313" key="3">
    <source>
        <dbReference type="Proteomes" id="UP000177159"/>
    </source>
</evidence>
<comment type="caution">
    <text evidence="2">The sequence shown here is derived from an EMBL/GenBank/DDBJ whole genome shotgun (WGS) entry which is preliminary data.</text>
</comment>
<dbReference type="EMBL" id="MFZM01000029">
    <property type="protein sequence ID" value="OGK23016.1"/>
    <property type="molecule type" value="Genomic_DNA"/>
</dbReference>
<organism evidence="2 3">
    <name type="scientific">Candidatus Roizmanbacteria bacterium RIFCSPHIGHO2_02_FULL_37_24</name>
    <dbReference type="NCBI Taxonomy" id="1802037"/>
    <lineage>
        <taxon>Bacteria</taxon>
        <taxon>Candidatus Roizmaniibacteriota</taxon>
    </lineage>
</organism>
<reference evidence="2 3" key="1">
    <citation type="journal article" date="2016" name="Nat. Commun.">
        <title>Thousands of microbial genomes shed light on interconnected biogeochemical processes in an aquifer system.</title>
        <authorList>
            <person name="Anantharaman K."/>
            <person name="Brown C.T."/>
            <person name="Hug L.A."/>
            <person name="Sharon I."/>
            <person name="Castelle C.J."/>
            <person name="Probst A.J."/>
            <person name="Thomas B.C."/>
            <person name="Singh A."/>
            <person name="Wilkins M.J."/>
            <person name="Karaoz U."/>
            <person name="Brodie E.L."/>
            <person name="Williams K.H."/>
            <person name="Hubbard S.S."/>
            <person name="Banfield J.F."/>
        </authorList>
    </citation>
    <scope>NUCLEOTIDE SEQUENCE [LARGE SCALE GENOMIC DNA]</scope>
</reference>
<evidence type="ECO:0000256" key="1">
    <source>
        <dbReference type="SAM" id="MobiDB-lite"/>
    </source>
</evidence>
<accession>A0A1F7GWS4</accession>